<reference evidence="3" key="1">
    <citation type="submission" date="2022-10" db="EMBL/GenBank/DDBJ databases">
        <title>Tapping the CABI collections for fungal endophytes: first genome assemblies for Collariella, Neodidymelliopsis, Ascochyta clinopodiicola, Didymella pomorum, Didymosphaeria variabile, Neocosmospora piperis and Neocucurbitaria cava.</title>
        <authorList>
            <person name="Hill R."/>
        </authorList>
    </citation>
    <scope>NUCLEOTIDE SEQUENCE</scope>
    <source>
        <strain evidence="3">IMI 366586</strain>
    </source>
</reference>
<dbReference type="EC" id="1.1.2.4" evidence="3"/>
<dbReference type="InterPro" id="IPR036318">
    <property type="entry name" value="FAD-bd_PCMH-like_sf"/>
</dbReference>
<dbReference type="PROSITE" id="PS51387">
    <property type="entry name" value="FAD_PCMH"/>
    <property type="match status" value="1"/>
</dbReference>
<dbReference type="InterPro" id="IPR016169">
    <property type="entry name" value="FAD-bd_PCMH_sub2"/>
</dbReference>
<dbReference type="EMBL" id="JAPEUR010000094">
    <property type="protein sequence ID" value="KAJ4321504.1"/>
    <property type="molecule type" value="Genomic_DNA"/>
</dbReference>
<sequence>MFKSKGCIDLAAIGRRYATNLRSRSRFAAQPLGREFRSGYRAGSGTRKAFPNLARPYLPILLSAVAAGATGWFIGERSQPVADSQILYATRAEMERAVDEIATILGKDNVSTDDEILKAHGYSEWSSINLDRLPVAVVYPSSTEDVSKIAKPVNMKQVPYSGGSSVEGHFSAPFGGISVDFCKMNQVLEFHKEE</sequence>
<dbReference type="GO" id="GO:0004458">
    <property type="term" value="F:D-lactate dehydrogenase (cytochrome) activity"/>
    <property type="evidence" value="ECO:0007669"/>
    <property type="project" value="UniProtKB-EC"/>
</dbReference>
<evidence type="ECO:0000256" key="1">
    <source>
        <dbReference type="ARBA" id="ARBA00008000"/>
    </source>
</evidence>
<feature type="domain" description="FAD-binding PCMH-type" evidence="2">
    <location>
        <begin position="130"/>
        <end position="194"/>
    </location>
</feature>
<dbReference type="Gene3D" id="3.30.465.10">
    <property type="match status" value="1"/>
</dbReference>
<dbReference type="PANTHER" id="PTHR11748">
    <property type="entry name" value="D-LACTATE DEHYDROGENASE"/>
    <property type="match status" value="1"/>
</dbReference>
<keyword evidence="3" id="KW-0560">Oxidoreductase</keyword>
<accession>A0A9W9BP48</accession>
<dbReference type="GO" id="GO:0005739">
    <property type="term" value="C:mitochondrion"/>
    <property type="evidence" value="ECO:0007669"/>
    <property type="project" value="TreeGrafter"/>
</dbReference>
<proteinExistence type="inferred from homology"/>
<dbReference type="GO" id="GO:1903457">
    <property type="term" value="P:lactate catabolic process"/>
    <property type="evidence" value="ECO:0007669"/>
    <property type="project" value="TreeGrafter"/>
</dbReference>
<name>A0A9W9BP48_9HYPO</name>
<comment type="caution">
    <text evidence="3">The sequence shown here is derived from an EMBL/GenBank/DDBJ whole genome shotgun (WGS) entry which is preliminary data.</text>
</comment>
<dbReference type="SUPFAM" id="SSF56176">
    <property type="entry name" value="FAD-binding/transporter-associated domain-like"/>
    <property type="match status" value="1"/>
</dbReference>
<dbReference type="PANTHER" id="PTHR11748:SF111">
    <property type="entry name" value="D-LACTATE DEHYDROGENASE, MITOCHONDRIAL-RELATED"/>
    <property type="match status" value="1"/>
</dbReference>
<evidence type="ECO:0000259" key="2">
    <source>
        <dbReference type="PROSITE" id="PS51387"/>
    </source>
</evidence>
<dbReference type="OrthoDB" id="7786253at2759"/>
<dbReference type="Pfam" id="PF01565">
    <property type="entry name" value="FAD_binding_4"/>
    <property type="match status" value="1"/>
</dbReference>
<dbReference type="InterPro" id="IPR006094">
    <property type="entry name" value="Oxid_FAD_bind_N"/>
</dbReference>
<gene>
    <name evidence="3" type="primary">DLD1_4</name>
    <name evidence="3" type="ORF">N0V84_005307</name>
</gene>
<evidence type="ECO:0000313" key="4">
    <source>
        <dbReference type="Proteomes" id="UP001140502"/>
    </source>
</evidence>
<dbReference type="GO" id="GO:0071949">
    <property type="term" value="F:FAD binding"/>
    <property type="evidence" value="ECO:0007669"/>
    <property type="project" value="InterPro"/>
</dbReference>
<evidence type="ECO:0000313" key="3">
    <source>
        <dbReference type="EMBL" id="KAJ4321504.1"/>
    </source>
</evidence>
<dbReference type="AlphaFoldDB" id="A0A9W9BP48"/>
<dbReference type="InterPro" id="IPR016166">
    <property type="entry name" value="FAD-bd_PCMH"/>
</dbReference>
<protein>
    <submittedName>
        <fullName evidence="3">D-lactate ferricytochrome c oxidoreductase</fullName>
        <ecNumber evidence="3">1.1.2.4</ecNumber>
    </submittedName>
</protein>
<organism evidence="3 4">
    <name type="scientific">Fusarium piperis</name>
    <dbReference type="NCBI Taxonomy" id="1435070"/>
    <lineage>
        <taxon>Eukaryota</taxon>
        <taxon>Fungi</taxon>
        <taxon>Dikarya</taxon>
        <taxon>Ascomycota</taxon>
        <taxon>Pezizomycotina</taxon>
        <taxon>Sordariomycetes</taxon>
        <taxon>Hypocreomycetidae</taxon>
        <taxon>Hypocreales</taxon>
        <taxon>Nectriaceae</taxon>
        <taxon>Fusarium</taxon>
        <taxon>Fusarium solani species complex</taxon>
    </lineage>
</organism>
<dbReference type="GO" id="GO:0008720">
    <property type="term" value="F:D-lactate dehydrogenase (NAD+) activity"/>
    <property type="evidence" value="ECO:0007669"/>
    <property type="project" value="TreeGrafter"/>
</dbReference>
<comment type="similarity">
    <text evidence="1">Belongs to the FAD-binding oxidoreductase/transferase type 4 family.</text>
</comment>
<keyword evidence="4" id="KW-1185">Reference proteome</keyword>
<dbReference type="Proteomes" id="UP001140502">
    <property type="component" value="Unassembled WGS sequence"/>
</dbReference>